<comment type="caution">
    <text evidence="1">The sequence shown here is derived from an EMBL/GenBank/DDBJ whole genome shotgun (WGS) entry which is preliminary data.</text>
</comment>
<dbReference type="Proteomes" id="UP000037460">
    <property type="component" value="Unassembled WGS sequence"/>
</dbReference>
<dbReference type="EMBL" id="JWZX01003114">
    <property type="protein sequence ID" value="KOO24223.1"/>
    <property type="molecule type" value="Genomic_DNA"/>
</dbReference>
<accession>A0A0M0JDB5</accession>
<evidence type="ECO:0000313" key="1">
    <source>
        <dbReference type="EMBL" id="KOO24223.1"/>
    </source>
</evidence>
<keyword evidence="2" id="KW-1185">Reference proteome</keyword>
<sequence length="1021" mass="105403">MAAAQALATLQAAARGDRVLSSEQHGYALDQLASELEWIGRDRHGDAYTVARSAVSSSTTCAAAVRCTVAIVGLDAKRFVNTDLFERIVAPVISGVVVPDPLMPTWMDCMRLIHEGLQQAQQSCGGQPLLQAAGSLPLLRSVLECIRDAVRTVFCTPTCTELDERVKPLCEVLKLVHDMLPDPRRAAAEPAVEAASAEAHGSMVPTFGTVLQALLEACEAEEQRPKRQFVVMNATWKLTVRVSSTAPLPRLATAAALSGRPEGAELQLPRRLLRCLLRAVDRAFADELTASVAASAAEAAKVVQFYTDKLKTVCAAYAPWLNAEAIAACHPRPQGGEPSRVEPSHAVCMCLAGAYASLTVRPIAKPSDLNAPSPSDDLVGGVVGAAHRKKLRAALDTCVASLLSSAADGGAIDLELPPRTVTSLTGTDGEGNGRGGGGVLEHWASLAADASVIGGVDVPVSPEQQRMALGLLLLHSAALRAAGRCSAVSVQRYVAGRAWASWLQLLPSCHATLLAPRTAAVELGDGGAHSATATAEPLPLLRRLLSEAAALASSAPRPMRAPMLAALVEGGCRAHLLARRAAVELWPFALRSLPPAAAAEQAAQLLVAAERLEQLGSGSAAVRHRLLALVAASVPSLPHEGLGLLFRSVHCGLAGRKMGGLVAVELLEALADDASPLAAASREPGAEPGAPSSLAGALEAHGAPSWLGLLSAQLAHELGAVHGVRDPAACALTLRGLTALLSLVPVARVPSGVSAGLSSCLPRLLAAAAEHCPSELCARTLETAAAALVTLPPPSASALAQTAVLVLRDRRHSERCARPLVALTHAICTLRFADDDAMVASVSQLVTGLLVLAFPANAPTPLTLSERSALQDAAIVLAACAMSTGTDQIALQVQGVLPSCGPEAWQMLTQHLNRLSAPCDPCCASLIQEQRMALAAAAQTEAAEAAEAVTAIKADAGAEALRAAKRSKQVEASAASAAAERGLGMLRDGIAVLREVAVGGLSADVRAALHEHLAQARALCA</sequence>
<dbReference type="AlphaFoldDB" id="A0A0M0JDB5"/>
<gene>
    <name evidence="1" type="ORF">Ctob_001547</name>
</gene>
<evidence type="ECO:0000313" key="2">
    <source>
        <dbReference type="Proteomes" id="UP000037460"/>
    </source>
</evidence>
<reference evidence="2" key="1">
    <citation type="journal article" date="2015" name="PLoS Genet.">
        <title>Genome Sequence and Transcriptome Analyses of Chrysochromulina tobin: Metabolic Tools for Enhanced Algal Fitness in the Prominent Order Prymnesiales (Haptophyceae).</title>
        <authorList>
            <person name="Hovde B.T."/>
            <person name="Deodato C.R."/>
            <person name="Hunsperger H.M."/>
            <person name="Ryken S.A."/>
            <person name="Yost W."/>
            <person name="Jha R.K."/>
            <person name="Patterson J."/>
            <person name="Monnat R.J. Jr."/>
            <person name="Barlow S.B."/>
            <person name="Starkenburg S.R."/>
            <person name="Cattolico R.A."/>
        </authorList>
    </citation>
    <scope>NUCLEOTIDE SEQUENCE</scope>
    <source>
        <strain evidence="2">CCMP291</strain>
    </source>
</reference>
<name>A0A0M0JDB5_9EUKA</name>
<proteinExistence type="predicted"/>
<protein>
    <submittedName>
        <fullName evidence="1">Uncharacterized protein</fullName>
    </submittedName>
</protein>
<organism evidence="1 2">
    <name type="scientific">Chrysochromulina tobinii</name>
    <dbReference type="NCBI Taxonomy" id="1460289"/>
    <lineage>
        <taxon>Eukaryota</taxon>
        <taxon>Haptista</taxon>
        <taxon>Haptophyta</taxon>
        <taxon>Prymnesiophyceae</taxon>
        <taxon>Prymnesiales</taxon>
        <taxon>Chrysochromulinaceae</taxon>
        <taxon>Chrysochromulina</taxon>
    </lineage>
</organism>